<protein>
    <recommendedName>
        <fullName evidence="11">Peroxisomal membrane protein PEX13</fullName>
    </recommendedName>
    <alternativeName>
        <fullName evidence="10">Peroxin-13</fullName>
    </alternativeName>
</protein>
<keyword evidence="3" id="KW-0813">Transport</keyword>
<dbReference type="GO" id="GO:0005778">
    <property type="term" value="C:peroxisomal membrane"/>
    <property type="evidence" value="ECO:0007669"/>
    <property type="project" value="UniProtKB-SubCell"/>
</dbReference>
<feature type="region of interest" description="Disordered" evidence="14">
    <location>
        <begin position="271"/>
        <end position="291"/>
    </location>
</feature>
<dbReference type="InterPro" id="IPR007223">
    <property type="entry name" value="Peroxin-13_N"/>
</dbReference>
<dbReference type="GO" id="GO:0016560">
    <property type="term" value="P:protein import into peroxisome matrix, docking"/>
    <property type="evidence" value="ECO:0007669"/>
    <property type="project" value="InterPro"/>
</dbReference>
<dbReference type="Proteomes" id="UP000053815">
    <property type="component" value="Unassembled WGS sequence"/>
</dbReference>
<evidence type="ECO:0000256" key="11">
    <source>
        <dbReference type="ARBA" id="ARBA00034535"/>
    </source>
</evidence>
<feature type="compositionally biased region" description="Low complexity" evidence="14">
    <location>
        <begin position="271"/>
        <end position="290"/>
    </location>
</feature>
<evidence type="ECO:0000256" key="9">
    <source>
        <dbReference type="ARBA" id="ARBA00023140"/>
    </source>
</evidence>
<keyword evidence="4 15" id="KW-0812">Transmembrane</keyword>
<keyword evidence="9" id="KW-0576">Peroxisome</keyword>
<dbReference type="InterPro" id="IPR035463">
    <property type="entry name" value="Pex13"/>
</dbReference>
<evidence type="ECO:0000256" key="1">
    <source>
        <dbReference type="ARBA" id="ARBA00006033"/>
    </source>
</evidence>
<evidence type="ECO:0000256" key="4">
    <source>
        <dbReference type="ARBA" id="ARBA00022692"/>
    </source>
</evidence>
<evidence type="ECO:0000256" key="14">
    <source>
        <dbReference type="SAM" id="MobiDB-lite"/>
    </source>
</evidence>
<dbReference type="OrthoDB" id="10037838at2759"/>
<evidence type="ECO:0000256" key="5">
    <source>
        <dbReference type="ARBA" id="ARBA00022927"/>
    </source>
</evidence>
<evidence type="ECO:0000259" key="16">
    <source>
        <dbReference type="PROSITE" id="PS50002"/>
    </source>
</evidence>
<comment type="similarity">
    <text evidence="1">Belongs to the peroxin-13 family.</text>
</comment>
<gene>
    <name evidence="17" type="ORF">MAM1_0010d01129</name>
</gene>
<proteinExistence type="inferred from homology"/>
<feature type="compositionally biased region" description="Polar residues" evidence="14">
    <location>
        <begin position="19"/>
        <end position="29"/>
    </location>
</feature>
<evidence type="ECO:0000256" key="12">
    <source>
        <dbReference type="ARBA" id="ARBA00046271"/>
    </source>
</evidence>
<evidence type="ECO:0000313" key="18">
    <source>
        <dbReference type="Proteomes" id="UP000053815"/>
    </source>
</evidence>
<dbReference type="Pfam" id="PF04088">
    <property type="entry name" value="Peroxin-13_N"/>
    <property type="match status" value="1"/>
</dbReference>
<accession>A0A0C9LQT6</accession>
<comment type="subcellular location">
    <subcellularLocation>
        <location evidence="12">Peroxisome membrane</location>
    </subcellularLocation>
</comment>
<keyword evidence="5" id="KW-0653">Protein transport</keyword>
<dbReference type="InterPro" id="IPR036028">
    <property type="entry name" value="SH3-like_dom_sf"/>
</dbReference>
<feature type="domain" description="SH3" evidence="16">
    <location>
        <begin position="341"/>
        <end position="407"/>
    </location>
</feature>
<dbReference type="SUPFAM" id="SSF50044">
    <property type="entry name" value="SH3-domain"/>
    <property type="match status" value="1"/>
</dbReference>
<evidence type="ECO:0000256" key="3">
    <source>
        <dbReference type="ARBA" id="ARBA00022448"/>
    </source>
</evidence>
<feature type="compositionally biased region" description="Polar residues" evidence="14">
    <location>
        <begin position="39"/>
        <end position="48"/>
    </location>
</feature>
<dbReference type="GO" id="GO:1990429">
    <property type="term" value="C:peroxisomal importomer complex"/>
    <property type="evidence" value="ECO:0007669"/>
    <property type="project" value="TreeGrafter"/>
</dbReference>
<keyword evidence="6 15" id="KW-1133">Transmembrane helix</keyword>
<evidence type="ECO:0000256" key="15">
    <source>
        <dbReference type="SAM" id="Phobius"/>
    </source>
</evidence>
<dbReference type="STRING" id="91626.A0A0C9LQT6"/>
<dbReference type="Pfam" id="PF07653">
    <property type="entry name" value="SH3_2"/>
    <property type="match status" value="1"/>
</dbReference>
<name>A0A0C9LQT6_9FUNG</name>
<feature type="transmembrane region" description="Helical" evidence="15">
    <location>
        <begin position="300"/>
        <end position="318"/>
    </location>
</feature>
<dbReference type="PANTHER" id="PTHR19332">
    <property type="entry name" value="PEROXISOMAL MEMBRANE PROTEIN PEX13"/>
    <property type="match status" value="1"/>
</dbReference>
<dbReference type="EMBL" id="DF836299">
    <property type="protein sequence ID" value="GAN01695.1"/>
    <property type="molecule type" value="Genomic_DNA"/>
</dbReference>
<evidence type="ECO:0000256" key="8">
    <source>
        <dbReference type="ARBA" id="ARBA00023136"/>
    </source>
</evidence>
<dbReference type="Gene3D" id="2.30.30.40">
    <property type="entry name" value="SH3 Domains"/>
    <property type="match status" value="1"/>
</dbReference>
<evidence type="ECO:0000313" key="17">
    <source>
        <dbReference type="EMBL" id="GAN01695.1"/>
    </source>
</evidence>
<evidence type="ECO:0000256" key="6">
    <source>
        <dbReference type="ARBA" id="ARBA00022989"/>
    </source>
</evidence>
<dbReference type="PRINTS" id="PR00452">
    <property type="entry name" value="SH3DOMAIN"/>
</dbReference>
<evidence type="ECO:0000256" key="7">
    <source>
        <dbReference type="ARBA" id="ARBA00023010"/>
    </source>
</evidence>
<dbReference type="AlphaFoldDB" id="A0A0C9LQT6"/>
<dbReference type="PROSITE" id="PS50002">
    <property type="entry name" value="SH3"/>
    <property type="match status" value="1"/>
</dbReference>
<dbReference type="InterPro" id="IPR001452">
    <property type="entry name" value="SH3_domain"/>
</dbReference>
<organism evidence="17">
    <name type="scientific">Mucor ambiguus</name>
    <dbReference type="NCBI Taxonomy" id="91626"/>
    <lineage>
        <taxon>Eukaryota</taxon>
        <taxon>Fungi</taxon>
        <taxon>Fungi incertae sedis</taxon>
        <taxon>Mucoromycota</taxon>
        <taxon>Mucoromycotina</taxon>
        <taxon>Mucoromycetes</taxon>
        <taxon>Mucorales</taxon>
        <taxon>Mucorineae</taxon>
        <taxon>Mucoraceae</taxon>
        <taxon>Mucor</taxon>
    </lineage>
</organism>
<keyword evidence="8 15" id="KW-0472">Membrane</keyword>
<evidence type="ECO:0000256" key="2">
    <source>
        <dbReference type="ARBA" id="ARBA00022443"/>
    </source>
</evidence>
<dbReference type="PANTHER" id="PTHR19332:SF1">
    <property type="entry name" value="PEROXISOMAL MEMBRANE PROTEIN PEX13"/>
    <property type="match status" value="1"/>
</dbReference>
<dbReference type="SMART" id="SM00326">
    <property type="entry name" value="SH3"/>
    <property type="match status" value="1"/>
</dbReference>
<feature type="region of interest" description="Disordered" evidence="14">
    <location>
        <begin position="1"/>
        <end position="52"/>
    </location>
</feature>
<evidence type="ECO:0000256" key="10">
    <source>
        <dbReference type="ARBA" id="ARBA00029693"/>
    </source>
</evidence>
<keyword evidence="2 13" id="KW-0728">SH3 domain</keyword>
<evidence type="ECO:0000256" key="13">
    <source>
        <dbReference type="PROSITE-ProRule" id="PRU00192"/>
    </source>
</evidence>
<reference evidence="17" key="1">
    <citation type="submission" date="2014-09" db="EMBL/GenBank/DDBJ databases">
        <title>Draft genome sequence of an oleaginous Mucoromycotina fungus Mucor ambiguus NBRC6742.</title>
        <authorList>
            <person name="Takeda I."/>
            <person name="Yamane N."/>
            <person name="Morita T."/>
            <person name="Tamano K."/>
            <person name="Machida M."/>
            <person name="Baker S."/>
            <person name="Koike H."/>
        </authorList>
    </citation>
    <scope>NUCLEOTIDE SEQUENCE</scope>
    <source>
        <strain evidence="17">NBRC 6742</strain>
    </source>
</reference>
<keyword evidence="18" id="KW-1185">Reference proteome</keyword>
<sequence>MPSPPKPWEVNNGAAASTPVVSQSAVQPMTETATTTTTSSIPTVPNRPSTMSSTMGTSMGMGGLGSSYGGGYGTSSYGMGGYGNSYGSSYGTGYGSSYSSPYSRMGMGSYGGGYGSGYGSYGGMNSYNRFGSGGYNRFGGGMYGPDGGPDEFGLTQRMETSTRATFDVIESIVSAFGGFAQMLDSTYMATHSSFMAMVGVAEQFGNLKHYLGGIFSIFALIRWMKRLLYRLTGRTPPPELYGPIAEEQQQLTEERGEETEALQITENGEAAEATAADSAGSGEQQQQQQQVARVSRKRPIIIFLALVTGLPYLMYKLIQRSNEYNRARQARMMIPQYGGGPPPELARVMHDFVAENPVELTVRRGEMIHVLSKVDPATGGPCDWWQGRTANGTIGIFPANYVQIENPGY</sequence>
<keyword evidence="7" id="KW-0811">Translocation</keyword>